<dbReference type="AlphaFoldDB" id="A0A840TLV8"/>
<name>A0A840TLV8_9BACT</name>
<feature type="signal peptide" evidence="1">
    <location>
        <begin position="1"/>
        <end position="18"/>
    </location>
</feature>
<sequence length="171" mass="18411">MKYLLACLFLTLGYCSQAQQSNEITIQGLNTQLDLPNEAIITQLGLTYSGTGSAGSNVALLQSGLDNQSMLNIIGSGNLITTQQVGNNNQLRLDLTGQNNKYDLLQDGNNNLLQLMNTTSSGIQFQVIQRGDGNELTRNGNGLGALPSLKIEQTGGMKLIIETTNFYVPQN</sequence>
<dbReference type="EMBL" id="JACHGF010000001">
    <property type="protein sequence ID" value="MBB5282542.1"/>
    <property type="molecule type" value="Genomic_DNA"/>
</dbReference>
<organism evidence="2 3">
    <name type="scientific">Rhabdobacter roseus</name>
    <dbReference type="NCBI Taxonomy" id="1655419"/>
    <lineage>
        <taxon>Bacteria</taxon>
        <taxon>Pseudomonadati</taxon>
        <taxon>Bacteroidota</taxon>
        <taxon>Cytophagia</taxon>
        <taxon>Cytophagales</taxon>
        <taxon>Cytophagaceae</taxon>
        <taxon>Rhabdobacter</taxon>
    </lineage>
</organism>
<protein>
    <recommendedName>
        <fullName evidence="4">Curlin associated repeat-containing protein</fullName>
    </recommendedName>
</protein>
<dbReference type="Proteomes" id="UP000557307">
    <property type="component" value="Unassembled WGS sequence"/>
</dbReference>
<keyword evidence="3" id="KW-1185">Reference proteome</keyword>
<evidence type="ECO:0000313" key="2">
    <source>
        <dbReference type="EMBL" id="MBB5282542.1"/>
    </source>
</evidence>
<comment type="caution">
    <text evidence="2">The sequence shown here is derived from an EMBL/GenBank/DDBJ whole genome shotgun (WGS) entry which is preliminary data.</text>
</comment>
<accession>A0A840TLV8</accession>
<evidence type="ECO:0000313" key="3">
    <source>
        <dbReference type="Proteomes" id="UP000557307"/>
    </source>
</evidence>
<feature type="chain" id="PRO_5032876219" description="Curlin associated repeat-containing protein" evidence="1">
    <location>
        <begin position="19"/>
        <end position="171"/>
    </location>
</feature>
<keyword evidence="1" id="KW-0732">Signal</keyword>
<reference evidence="2 3" key="1">
    <citation type="submission" date="2020-08" db="EMBL/GenBank/DDBJ databases">
        <title>Genomic Encyclopedia of Type Strains, Phase IV (KMG-IV): sequencing the most valuable type-strain genomes for metagenomic binning, comparative biology and taxonomic classification.</title>
        <authorList>
            <person name="Goeker M."/>
        </authorList>
    </citation>
    <scope>NUCLEOTIDE SEQUENCE [LARGE SCALE GENOMIC DNA]</scope>
    <source>
        <strain evidence="2 3">DSM 105074</strain>
    </source>
</reference>
<proteinExistence type="predicted"/>
<evidence type="ECO:0000256" key="1">
    <source>
        <dbReference type="SAM" id="SignalP"/>
    </source>
</evidence>
<gene>
    <name evidence="2" type="ORF">HNQ92_000663</name>
</gene>
<dbReference type="RefSeq" id="WP_184170848.1">
    <property type="nucleotide sequence ID" value="NZ_JACHGF010000001.1"/>
</dbReference>
<evidence type="ECO:0008006" key="4">
    <source>
        <dbReference type="Google" id="ProtNLM"/>
    </source>
</evidence>